<keyword evidence="8" id="KW-1185">Reference proteome</keyword>
<gene>
    <name evidence="7" type="ORF">SAMN05421867_10545</name>
</gene>
<name>A0A1I0XIY8_9CELL</name>
<keyword evidence="2" id="KW-0863">Zinc-finger</keyword>
<feature type="domain" description="SWIM-type" evidence="4">
    <location>
        <begin position="66"/>
        <end position="101"/>
    </location>
</feature>
<feature type="domain" description="Helicase ATP-binding" evidence="5">
    <location>
        <begin position="740"/>
        <end position="904"/>
    </location>
</feature>
<dbReference type="Pfam" id="PF00271">
    <property type="entry name" value="Helicase_C"/>
    <property type="match status" value="1"/>
</dbReference>
<evidence type="ECO:0000256" key="2">
    <source>
        <dbReference type="PROSITE-ProRule" id="PRU00325"/>
    </source>
</evidence>
<dbReference type="EMBL" id="FOKA01000005">
    <property type="protein sequence ID" value="SFB00188.1"/>
    <property type="molecule type" value="Genomic_DNA"/>
</dbReference>
<dbReference type="GO" id="GO:0005524">
    <property type="term" value="F:ATP binding"/>
    <property type="evidence" value="ECO:0007669"/>
    <property type="project" value="InterPro"/>
</dbReference>
<keyword evidence="2" id="KW-0479">Metal-binding</keyword>
<keyword evidence="1" id="KW-0378">Hydrolase</keyword>
<keyword evidence="2" id="KW-0862">Zinc</keyword>
<dbReference type="InterPro" id="IPR014001">
    <property type="entry name" value="Helicase_ATP-bd"/>
</dbReference>
<dbReference type="PANTHER" id="PTHR45629:SF7">
    <property type="entry name" value="DNA EXCISION REPAIR PROTEIN ERCC-6-RELATED"/>
    <property type="match status" value="1"/>
</dbReference>
<dbReference type="PROSITE" id="PS50966">
    <property type="entry name" value="ZF_SWIM"/>
    <property type="match status" value="1"/>
</dbReference>
<dbReference type="Gene3D" id="3.40.50.300">
    <property type="entry name" value="P-loop containing nucleotide triphosphate hydrolases"/>
    <property type="match status" value="1"/>
</dbReference>
<accession>A0A1I0XIY8</accession>
<feature type="region of interest" description="Disordered" evidence="3">
    <location>
        <begin position="547"/>
        <end position="599"/>
    </location>
</feature>
<reference evidence="7 8" key="1">
    <citation type="submission" date="2016-10" db="EMBL/GenBank/DDBJ databases">
        <authorList>
            <person name="de Groot N.N."/>
        </authorList>
    </citation>
    <scope>NUCLEOTIDE SEQUENCE [LARGE SCALE GENOMIC DNA]</scope>
    <source>
        <strain evidence="7 8">CGMCC 4.6945</strain>
    </source>
</reference>
<dbReference type="Proteomes" id="UP000199012">
    <property type="component" value="Unassembled WGS sequence"/>
</dbReference>
<evidence type="ECO:0000259" key="4">
    <source>
        <dbReference type="PROSITE" id="PS50966"/>
    </source>
</evidence>
<sequence>MWVPPPTLARMPPPALRVEEVVDLVGPAAFTRGLEYAHRGRVRSRSWDAAEQLLDAVVAGSAPHPYVVRVRFRGRTVRAADCTCPVGGWCKHVAAALLQRTGDGTGGPVGVAGAGTAAKGPAGAGTGARGTTAPVWSALLDGVLAAPPQASGPARTVRDLALLVEVQDDPAGSRLRPPRPRRLAARPAVRSDRGGWVRTGAAWSDVLHGYALTTRPEQRAALRALHRVTEEDTPYRWGATAAWIALDRAPGPLVWAALEELGRLGVPLVAPKAPFRPVTLLPGAVRAVVDLREVEGELVVQARLLLPDGTAPEVPEPAPEALGLVGAPEPVAAYWIGASGDLVLARLDGHVDRRAESLLTLPSPLRVTGGTTDAFWSGYAPRLAAVLPLTSSDTSVRVPSPARCVLRLELVPGEDLTVAARWTWAYRGEEGGGPPAVPVGPLDRAAQPWRRVDDEARVLAATSATVDAALAAAAPTVLGSSERLRAALVAPLLVGRSDGRFDDHADGRSDGAVLQAWDGVTLAGAVLPALADLPDVEVRATGPLPEFREASAPVEVHVRTSAGGTDDGRDDGTDDASGSATDLAPGAATDVTPGPVAAAPRLGGDRDWFDLSVTLRVDGRDLPLARVLTAMAAGQDRVMLDDGLWARVDGPAFEALRALLAEARALDDPRRAAGLRVSRYDVSAWDELEAVGVVVEQARAWRSAVERLATLADPSSDVEVPPGVAATLRPYQRAGYAWLRRLAESGLGGVLADDMGLGKTLQVLTFATWYRTTTAGRAGPVLVVAPTSVVGAWASEAARFVPDLVVRTVEATAARRGTSLAEVAAGADVVVTSYALFRLEADEHQGVGWSALVLDEAQTLKNHASRGYAAARTLPAPLKVAITGTPLENSVLELWALLGLVAPGLLPSLQRFTERYRTPIEREGDTARLADLRRRIRPFLLRRTKEDVAADLPPRLEHVVEVELAPRHRALYDRYLARERQKVLGLLDDLDGNRFAVFRSLTLLRRLALDPSLVDERHAGVPASKLDHLAGMLEEIVADGHRVLVFSQFTSVLGRVRERLDAAGTAYAYLDGATRRRPEVVERFRSGNAPVFLISLKAGGAGLTLTEADYVVVLDPWWNPAVEAQAVDRAHRIGQTRQVMVYRLVAAGTIEDKVMALKGAKAALFASVLGGEELTGGRLTAADVRTLLDAGR</sequence>
<dbReference type="PANTHER" id="PTHR45629">
    <property type="entry name" value="SNF2/RAD54 FAMILY MEMBER"/>
    <property type="match status" value="1"/>
</dbReference>
<evidence type="ECO:0000259" key="6">
    <source>
        <dbReference type="PROSITE" id="PS51194"/>
    </source>
</evidence>
<evidence type="ECO:0000256" key="3">
    <source>
        <dbReference type="SAM" id="MobiDB-lite"/>
    </source>
</evidence>
<dbReference type="Pfam" id="PF04434">
    <property type="entry name" value="SWIM"/>
    <property type="match status" value="1"/>
</dbReference>
<dbReference type="SUPFAM" id="SSF52540">
    <property type="entry name" value="P-loop containing nucleoside triphosphate hydrolases"/>
    <property type="match status" value="2"/>
</dbReference>
<protein>
    <submittedName>
        <fullName evidence="7">SWIM zinc finger</fullName>
    </submittedName>
</protein>
<dbReference type="PROSITE" id="PS51192">
    <property type="entry name" value="HELICASE_ATP_BIND_1"/>
    <property type="match status" value="1"/>
</dbReference>
<dbReference type="AlphaFoldDB" id="A0A1I0XIY8"/>
<dbReference type="InterPro" id="IPR001650">
    <property type="entry name" value="Helicase_C-like"/>
</dbReference>
<feature type="domain" description="Helicase C-terminal" evidence="6">
    <location>
        <begin position="1025"/>
        <end position="1175"/>
    </location>
</feature>
<dbReference type="InterPro" id="IPR027417">
    <property type="entry name" value="P-loop_NTPase"/>
</dbReference>
<evidence type="ECO:0000313" key="8">
    <source>
        <dbReference type="Proteomes" id="UP000199012"/>
    </source>
</evidence>
<dbReference type="SMART" id="SM00490">
    <property type="entry name" value="HELICc"/>
    <property type="match status" value="1"/>
</dbReference>
<dbReference type="InterPro" id="IPR050496">
    <property type="entry name" value="SNF2_RAD54_helicase_repair"/>
</dbReference>
<dbReference type="InterPro" id="IPR007527">
    <property type="entry name" value="Znf_SWIM"/>
</dbReference>
<dbReference type="GO" id="GO:0008270">
    <property type="term" value="F:zinc ion binding"/>
    <property type="evidence" value="ECO:0007669"/>
    <property type="project" value="UniProtKB-KW"/>
</dbReference>
<dbReference type="GO" id="GO:0015616">
    <property type="term" value="F:DNA translocase activity"/>
    <property type="evidence" value="ECO:0007669"/>
    <property type="project" value="TreeGrafter"/>
</dbReference>
<dbReference type="Pfam" id="PF00176">
    <property type="entry name" value="SNF2-rel_dom"/>
    <property type="match status" value="1"/>
</dbReference>
<dbReference type="Gene3D" id="3.40.50.10810">
    <property type="entry name" value="Tandem AAA-ATPase domain"/>
    <property type="match status" value="1"/>
</dbReference>
<organism evidence="7 8">
    <name type="scientific">Cellulomonas marina</name>
    <dbReference type="NCBI Taxonomy" id="988821"/>
    <lineage>
        <taxon>Bacteria</taxon>
        <taxon>Bacillati</taxon>
        <taxon>Actinomycetota</taxon>
        <taxon>Actinomycetes</taxon>
        <taxon>Micrococcales</taxon>
        <taxon>Cellulomonadaceae</taxon>
        <taxon>Cellulomonas</taxon>
    </lineage>
</organism>
<evidence type="ECO:0000259" key="5">
    <source>
        <dbReference type="PROSITE" id="PS51192"/>
    </source>
</evidence>
<dbReference type="InterPro" id="IPR049730">
    <property type="entry name" value="SNF2/RAD54-like_C"/>
</dbReference>
<dbReference type="STRING" id="988821.SAMN05421867_10545"/>
<dbReference type="InterPro" id="IPR000330">
    <property type="entry name" value="SNF2_N"/>
</dbReference>
<dbReference type="CDD" id="cd18793">
    <property type="entry name" value="SF2_C_SNF"/>
    <property type="match status" value="1"/>
</dbReference>
<dbReference type="InterPro" id="IPR038718">
    <property type="entry name" value="SNF2-like_sf"/>
</dbReference>
<evidence type="ECO:0000313" key="7">
    <source>
        <dbReference type="EMBL" id="SFB00188.1"/>
    </source>
</evidence>
<dbReference type="GO" id="GO:0016787">
    <property type="term" value="F:hydrolase activity"/>
    <property type="evidence" value="ECO:0007669"/>
    <property type="project" value="UniProtKB-KW"/>
</dbReference>
<dbReference type="SMART" id="SM00487">
    <property type="entry name" value="DEXDc"/>
    <property type="match status" value="1"/>
</dbReference>
<dbReference type="PROSITE" id="PS51194">
    <property type="entry name" value="HELICASE_CTER"/>
    <property type="match status" value="1"/>
</dbReference>
<evidence type="ECO:0000256" key="1">
    <source>
        <dbReference type="ARBA" id="ARBA00022801"/>
    </source>
</evidence>
<proteinExistence type="predicted"/>